<dbReference type="GO" id="GO:0004252">
    <property type="term" value="F:serine-type endopeptidase activity"/>
    <property type="evidence" value="ECO:0007669"/>
    <property type="project" value="InterPro"/>
</dbReference>
<dbReference type="HOGENOM" id="CLU_993994_0_0_1"/>
<keyword evidence="6" id="KW-0865">Zymogen</keyword>
<dbReference type="eggNOG" id="KOG1153">
    <property type="taxonomic scope" value="Eukaryota"/>
</dbReference>
<dbReference type="STRING" id="1182544.W9VNN4"/>
<dbReference type="GO" id="GO:0006508">
    <property type="term" value="P:proteolysis"/>
    <property type="evidence" value="ECO:0007669"/>
    <property type="project" value="UniProtKB-KW"/>
</dbReference>
<evidence type="ECO:0000256" key="6">
    <source>
        <dbReference type="ARBA" id="ARBA00023145"/>
    </source>
</evidence>
<reference evidence="8 9" key="1">
    <citation type="submission" date="2013-03" db="EMBL/GenBank/DDBJ databases">
        <title>The Genome Sequence of Cladophialophora yegresii CBS 114405.</title>
        <authorList>
            <consortium name="The Broad Institute Genomics Platform"/>
            <person name="Cuomo C."/>
            <person name="de Hoog S."/>
            <person name="Gorbushina A."/>
            <person name="Walker B."/>
            <person name="Young S.K."/>
            <person name="Zeng Q."/>
            <person name="Gargeya S."/>
            <person name="Fitzgerald M."/>
            <person name="Haas B."/>
            <person name="Abouelleil A."/>
            <person name="Allen A.W."/>
            <person name="Alvarado L."/>
            <person name="Arachchi H.M."/>
            <person name="Berlin A.M."/>
            <person name="Chapman S.B."/>
            <person name="Gainer-Dewar J."/>
            <person name="Goldberg J."/>
            <person name="Griggs A."/>
            <person name="Gujja S."/>
            <person name="Hansen M."/>
            <person name="Howarth C."/>
            <person name="Imamovic A."/>
            <person name="Ireland A."/>
            <person name="Larimer J."/>
            <person name="McCowan C."/>
            <person name="Murphy C."/>
            <person name="Pearson M."/>
            <person name="Poon T.W."/>
            <person name="Priest M."/>
            <person name="Roberts A."/>
            <person name="Saif S."/>
            <person name="Shea T."/>
            <person name="Sisk P."/>
            <person name="Sykes S."/>
            <person name="Wortman J."/>
            <person name="Nusbaum C."/>
            <person name="Birren B."/>
        </authorList>
    </citation>
    <scope>NUCLEOTIDE SEQUENCE [LARGE SCALE GENOMIC DNA]</scope>
    <source>
        <strain evidence="8 9">CBS 114405</strain>
    </source>
</reference>
<proteinExistence type="inferred from homology"/>
<dbReference type="VEuPathDB" id="FungiDB:A1O7_09956"/>
<evidence type="ECO:0000259" key="7">
    <source>
        <dbReference type="Pfam" id="PF05922"/>
    </source>
</evidence>
<dbReference type="AlphaFoldDB" id="W9VNN4"/>
<keyword evidence="9" id="KW-1185">Reference proteome</keyword>
<name>W9VNN4_9EURO</name>
<dbReference type="Proteomes" id="UP000019473">
    <property type="component" value="Unassembled WGS sequence"/>
</dbReference>
<evidence type="ECO:0000256" key="5">
    <source>
        <dbReference type="ARBA" id="ARBA00022825"/>
    </source>
</evidence>
<evidence type="ECO:0000313" key="8">
    <source>
        <dbReference type="EMBL" id="EXJ54615.1"/>
    </source>
</evidence>
<dbReference type="Gene3D" id="3.40.50.200">
    <property type="entry name" value="Peptidase S8/S53 domain"/>
    <property type="match status" value="1"/>
</dbReference>
<keyword evidence="5" id="KW-0720">Serine protease</keyword>
<keyword evidence="4" id="KW-0378">Hydrolase</keyword>
<protein>
    <recommendedName>
        <fullName evidence="7">Inhibitor I9 domain-containing protein</fullName>
    </recommendedName>
</protein>
<comment type="caution">
    <text evidence="8">The sequence shown here is derived from an EMBL/GenBank/DDBJ whole genome shotgun (WGS) entry which is preliminary data.</text>
</comment>
<dbReference type="RefSeq" id="XP_007762130.1">
    <property type="nucleotide sequence ID" value="XM_007763940.1"/>
</dbReference>
<evidence type="ECO:0000256" key="4">
    <source>
        <dbReference type="ARBA" id="ARBA00022801"/>
    </source>
</evidence>
<dbReference type="EMBL" id="AMGW01000007">
    <property type="protein sequence ID" value="EXJ54615.1"/>
    <property type="molecule type" value="Genomic_DNA"/>
</dbReference>
<accession>W9VNN4</accession>
<comment type="similarity">
    <text evidence="1">Belongs to the peptidase S8 family.</text>
</comment>
<dbReference type="InterPro" id="IPR050131">
    <property type="entry name" value="Peptidase_S8_subtilisin-like"/>
</dbReference>
<dbReference type="InterPro" id="IPR036852">
    <property type="entry name" value="Peptidase_S8/S53_dom_sf"/>
</dbReference>
<dbReference type="SUPFAM" id="SSF52743">
    <property type="entry name" value="Subtilisin-like"/>
    <property type="match status" value="1"/>
</dbReference>
<dbReference type="GeneID" id="19184515"/>
<dbReference type="OrthoDB" id="1896086at2759"/>
<keyword evidence="3" id="KW-0732">Signal</keyword>
<evidence type="ECO:0000256" key="2">
    <source>
        <dbReference type="ARBA" id="ARBA00022670"/>
    </source>
</evidence>
<dbReference type="Pfam" id="PF05922">
    <property type="entry name" value="Inhibitor_I9"/>
    <property type="match status" value="1"/>
</dbReference>
<organism evidence="8 9">
    <name type="scientific">Cladophialophora yegresii CBS 114405</name>
    <dbReference type="NCBI Taxonomy" id="1182544"/>
    <lineage>
        <taxon>Eukaryota</taxon>
        <taxon>Fungi</taxon>
        <taxon>Dikarya</taxon>
        <taxon>Ascomycota</taxon>
        <taxon>Pezizomycotina</taxon>
        <taxon>Eurotiomycetes</taxon>
        <taxon>Chaetothyriomycetidae</taxon>
        <taxon>Chaetothyriales</taxon>
        <taxon>Herpotrichiellaceae</taxon>
        <taxon>Cladophialophora</taxon>
    </lineage>
</organism>
<dbReference type="PANTHER" id="PTHR43806">
    <property type="entry name" value="PEPTIDASE S8"/>
    <property type="match status" value="1"/>
</dbReference>
<keyword evidence="2" id="KW-0645">Protease</keyword>
<gene>
    <name evidence="8" type="ORF">A1O7_09956</name>
</gene>
<evidence type="ECO:0000256" key="3">
    <source>
        <dbReference type="ARBA" id="ARBA00022729"/>
    </source>
</evidence>
<dbReference type="InterPro" id="IPR010259">
    <property type="entry name" value="S8pro/Inhibitor_I9"/>
</dbReference>
<feature type="domain" description="Inhibitor I9" evidence="7">
    <location>
        <begin position="5"/>
        <end position="86"/>
    </location>
</feature>
<sequence>MSQPTYIVRLRPGTNATQFKAHTDLVATKCKDAKYSKDAAGKPYAGIQTRLELVFFGYTGQFHPDLLKEIDKLPEVESVDQDHALQSMETRSRNWGLSRITIDQKQFLRIPSNGTWVYDNTTPRWKNCLSDDLGKNTTIYIVDENGYRTEDFNQKPGRLTAFAGTVTAQPGVLAHAALVTDIAAGDTYGVARDSTIKVWAKDKEISTASALGGMEAILQHRKSLSADDAKKPAVLNCSFGDFKGPSKASDDLLIALRRVLDAGIIIVAAAGNVNVCGFRL</sequence>
<evidence type="ECO:0000313" key="9">
    <source>
        <dbReference type="Proteomes" id="UP000019473"/>
    </source>
</evidence>
<dbReference type="PANTHER" id="PTHR43806:SF11">
    <property type="entry name" value="CEREVISIN-RELATED"/>
    <property type="match status" value="1"/>
</dbReference>
<evidence type="ECO:0000256" key="1">
    <source>
        <dbReference type="ARBA" id="ARBA00011073"/>
    </source>
</evidence>